<accession>A0A5C9A2H9</accession>
<evidence type="ECO:0000256" key="13">
    <source>
        <dbReference type="RuleBase" id="RU365103"/>
    </source>
</evidence>
<comment type="pathway">
    <text evidence="2 13">Bacterial outer membrane biogenesis; LPS core biosynthesis.</text>
</comment>
<comment type="function">
    <text evidence="13">Involved in lipopolysaccharide (LPS) biosynthesis. Catalyzes the transfer of 3-deoxy-D-manno-octulosonate (Kdo) residue(s) from CMP-Kdo to lipid IV(A), the tetraacyldisaccharide-1,4'-bisphosphate precursor of lipid A.</text>
</comment>
<dbReference type="InterPro" id="IPR001296">
    <property type="entry name" value="Glyco_trans_1"/>
</dbReference>
<comment type="subcellular location">
    <subcellularLocation>
        <location evidence="1">Cell inner membrane</location>
        <topology evidence="1">Single-pass membrane protein</topology>
        <orientation evidence="1">Cytoplasmic side</orientation>
    </subcellularLocation>
    <subcellularLocation>
        <location evidence="13">Cell membrane</location>
    </subcellularLocation>
</comment>
<evidence type="ECO:0000256" key="2">
    <source>
        <dbReference type="ARBA" id="ARBA00004713"/>
    </source>
</evidence>
<dbReference type="Proteomes" id="UP000321039">
    <property type="component" value="Unassembled WGS sequence"/>
</dbReference>
<dbReference type="GO" id="GO:0043842">
    <property type="term" value="F:Kdo transferase activity"/>
    <property type="evidence" value="ECO:0007669"/>
    <property type="project" value="UniProtKB-EC"/>
</dbReference>
<dbReference type="PANTHER" id="PTHR42755">
    <property type="entry name" value="3-DEOXY-MANNO-OCTULOSONATE CYTIDYLYLTRANSFERASE"/>
    <property type="match status" value="1"/>
</dbReference>
<dbReference type="InterPro" id="IPR007507">
    <property type="entry name" value="Glycos_transf_N"/>
</dbReference>
<protein>
    <recommendedName>
        <fullName evidence="5 13">3-deoxy-D-manno-octulosonic acid transferase</fullName>
        <shortName evidence="13">Kdo transferase</shortName>
        <ecNumber evidence="4 13">2.4.99.12</ecNumber>
    </recommendedName>
    <alternativeName>
        <fullName evidence="9 13">Lipid IV(A) 3-deoxy-D-manno-octulosonic acid transferase</fullName>
    </alternativeName>
</protein>
<evidence type="ECO:0000256" key="12">
    <source>
        <dbReference type="PIRSR" id="PIRSR639901-2"/>
    </source>
</evidence>
<keyword evidence="13" id="KW-1003">Cell membrane</keyword>
<dbReference type="FunFam" id="3.40.50.2000:FF:000032">
    <property type="entry name" value="3-deoxy-D-manno-octulosonic acid transferase"/>
    <property type="match status" value="1"/>
</dbReference>
<feature type="active site" description="Proton acceptor" evidence="11">
    <location>
        <position position="59"/>
    </location>
</feature>
<evidence type="ECO:0000259" key="15">
    <source>
        <dbReference type="Pfam" id="PF04413"/>
    </source>
</evidence>
<feature type="site" description="Transition state stabilizer" evidence="12">
    <location>
        <position position="207"/>
    </location>
</feature>
<dbReference type="Pfam" id="PF00534">
    <property type="entry name" value="Glycos_transf_1"/>
    <property type="match status" value="1"/>
</dbReference>
<reference evidence="16 17" key="1">
    <citation type="submission" date="2019-08" db="EMBL/GenBank/DDBJ databases">
        <title>Parahaliea maris sp. nov., isolated from the surface seawater.</title>
        <authorList>
            <person name="Liu Y."/>
        </authorList>
    </citation>
    <scope>NUCLEOTIDE SEQUENCE [LARGE SCALE GENOMIC DNA]</scope>
    <source>
        <strain evidence="16 17">HSLHS9</strain>
    </source>
</reference>
<evidence type="ECO:0000256" key="3">
    <source>
        <dbReference type="ARBA" id="ARBA00006380"/>
    </source>
</evidence>
<dbReference type="GO" id="GO:0009244">
    <property type="term" value="P:lipopolysaccharide core region biosynthetic process"/>
    <property type="evidence" value="ECO:0007669"/>
    <property type="project" value="UniProtKB-UniRule"/>
</dbReference>
<evidence type="ECO:0000256" key="7">
    <source>
        <dbReference type="ARBA" id="ARBA00022679"/>
    </source>
</evidence>
<keyword evidence="8" id="KW-0735">Signal-anchor</keyword>
<dbReference type="GO" id="GO:0009245">
    <property type="term" value="P:lipid A biosynthetic process"/>
    <property type="evidence" value="ECO:0007669"/>
    <property type="project" value="TreeGrafter"/>
</dbReference>
<feature type="site" description="Transition state stabilizer" evidence="12">
    <location>
        <position position="129"/>
    </location>
</feature>
<dbReference type="NCBIfam" id="NF004388">
    <property type="entry name" value="PRK05749.1-4"/>
    <property type="match status" value="1"/>
</dbReference>
<keyword evidence="13" id="KW-0448">Lipopolysaccharide biosynthesis</keyword>
<dbReference type="EC" id="2.4.99.12" evidence="4 13"/>
<gene>
    <name evidence="16" type="ORF">FV139_09270</name>
</gene>
<name>A0A5C9A2H9_9GAMM</name>
<evidence type="ECO:0000256" key="4">
    <source>
        <dbReference type="ARBA" id="ARBA00012621"/>
    </source>
</evidence>
<evidence type="ECO:0000256" key="5">
    <source>
        <dbReference type="ARBA" id="ARBA00019077"/>
    </source>
</evidence>
<evidence type="ECO:0000313" key="17">
    <source>
        <dbReference type="Proteomes" id="UP000321039"/>
    </source>
</evidence>
<comment type="caution">
    <text evidence="16">The sequence shown here is derived from an EMBL/GenBank/DDBJ whole genome shotgun (WGS) entry which is preliminary data.</text>
</comment>
<keyword evidence="17" id="KW-1185">Reference proteome</keyword>
<dbReference type="RefSeq" id="WP_148068159.1">
    <property type="nucleotide sequence ID" value="NZ_VRZA01000003.1"/>
</dbReference>
<evidence type="ECO:0000313" key="16">
    <source>
        <dbReference type="EMBL" id="TXS93817.1"/>
    </source>
</evidence>
<comment type="catalytic activity">
    <reaction evidence="10 13">
        <text>lipid IVA (E. coli) + CMP-3-deoxy-beta-D-manno-octulosonate = alpha-Kdo-(2-&gt;6)-lipid IVA (E. coli) + CMP + H(+)</text>
        <dbReference type="Rhea" id="RHEA:28066"/>
        <dbReference type="ChEBI" id="CHEBI:15378"/>
        <dbReference type="ChEBI" id="CHEBI:58603"/>
        <dbReference type="ChEBI" id="CHEBI:60364"/>
        <dbReference type="ChEBI" id="CHEBI:60377"/>
        <dbReference type="ChEBI" id="CHEBI:85987"/>
        <dbReference type="EC" id="2.4.99.12"/>
    </reaction>
</comment>
<feature type="domain" description="3-deoxy-D-manno-octulosonic-acid transferase N-terminal" evidence="15">
    <location>
        <begin position="33"/>
        <end position="209"/>
    </location>
</feature>
<keyword evidence="8" id="KW-0812">Transmembrane</keyword>
<keyword evidence="7 13" id="KW-0808">Transferase</keyword>
<evidence type="ECO:0000259" key="14">
    <source>
        <dbReference type="Pfam" id="PF00534"/>
    </source>
</evidence>
<proteinExistence type="inferred from homology"/>
<dbReference type="AlphaFoldDB" id="A0A5C9A2H9"/>
<dbReference type="Gene3D" id="3.40.50.2000">
    <property type="entry name" value="Glycogen Phosphorylase B"/>
    <property type="match status" value="1"/>
</dbReference>
<dbReference type="UniPathway" id="UPA00958"/>
<dbReference type="Gene3D" id="3.40.50.11720">
    <property type="entry name" value="3-Deoxy-D-manno-octulosonic-acid transferase, N-terminal domain"/>
    <property type="match status" value="1"/>
</dbReference>
<evidence type="ECO:0000256" key="8">
    <source>
        <dbReference type="ARBA" id="ARBA00022968"/>
    </source>
</evidence>
<evidence type="ECO:0000256" key="11">
    <source>
        <dbReference type="PIRSR" id="PIRSR639901-1"/>
    </source>
</evidence>
<evidence type="ECO:0000256" key="6">
    <source>
        <dbReference type="ARBA" id="ARBA00022519"/>
    </source>
</evidence>
<evidence type="ECO:0000256" key="1">
    <source>
        <dbReference type="ARBA" id="ARBA00004388"/>
    </source>
</evidence>
<feature type="domain" description="Glycosyl transferase family 1" evidence="14">
    <location>
        <begin position="290"/>
        <end position="398"/>
    </location>
</feature>
<dbReference type="GO" id="GO:0005886">
    <property type="term" value="C:plasma membrane"/>
    <property type="evidence" value="ECO:0007669"/>
    <property type="project" value="UniProtKB-SubCell"/>
</dbReference>
<dbReference type="Pfam" id="PF04413">
    <property type="entry name" value="Glycos_transf_N"/>
    <property type="match status" value="1"/>
</dbReference>
<dbReference type="FunFam" id="3.40.50.11720:FF:000001">
    <property type="entry name" value="3-deoxy-D-manno-octulosonic acid transferase"/>
    <property type="match status" value="1"/>
</dbReference>
<evidence type="ECO:0000256" key="9">
    <source>
        <dbReference type="ARBA" id="ARBA00031445"/>
    </source>
</evidence>
<comment type="similarity">
    <text evidence="3">Belongs to the glycosyltransferase group 1 family. Glycosyltransferase 30 subfamily.</text>
</comment>
<dbReference type="SUPFAM" id="SSF53756">
    <property type="entry name" value="UDP-Glycosyltransferase/glycogen phosphorylase"/>
    <property type="match status" value="1"/>
</dbReference>
<dbReference type="PANTHER" id="PTHR42755:SF1">
    <property type="entry name" value="3-DEOXY-D-MANNO-OCTULOSONIC ACID TRANSFERASE, MITOCHONDRIAL-RELATED"/>
    <property type="match status" value="1"/>
</dbReference>
<dbReference type="InterPro" id="IPR039901">
    <property type="entry name" value="Kdotransferase"/>
</dbReference>
<keyword evidence="6" id="KW-0472">Membrane</keyword>
<sequence length="424" mass="46679">MRPLYSLLFYCLMPLIMLRMLWRSRLAPEYRRRWGERLGFFAAPAARPVIWVHAVSVGETLAAVPVIEALLQRYPQHRVVVTTTTPTGSERVRALFGERVFHVYAPWDLPGAVRRFVRALQPELLLVMETELWPNMLHFASRQGCRILLANARLSARSAAGYARVGGLTRQMLGQLDCVACQATEDGERFVDLGLARERLEVTGSIKFDLQLGEPLRDQAQTLRQQLACDQRPVLVAASTHPGEDEQILTAFGAVKREFPQALLILVPRHPERFDRVAMQCHDGGWQVHRRTAGPELASGTDVLLGDTMGELLLLLGAAQVAIVGGSLVEHGGHNVLEAAAWGAPVVTGPWMFNFEEISQLLVDAGAMVRLADPAQLGDTLLQLLGDAGRRQQMGEAGLRVVAENGGARECLLALVAELLPPRP</sequence>
<dbReference type="InterPro" id="IPR038107">
    <property type="entry name" value="Glycos_transf_N_sf"/>
</dbReference>
<dbReference type="EMBL" id="VRZA01000003">
    <property type="protein sequence ID" value="TXS93817.1"/>
    <property type="molecule type" value="Genomic_DNA"/>
</dbReference>
<organism evidence="16 17">
    <name type="scientific">Parahaliea maris</name>
    <dbReference type="NCBI Taxonomy" id="2716870"/>
    <lineage>
        <taxon>Bacteria</taxon>
        <taxon>Pseudomonadati</taxon>
        <taxon>Pseudomonadota</taxon>
        <taxon>Gammaproteobacteria</taxon>
        <taxon>Cellvibrionales</taxon>
        <taxon>Halieaceae</taxon>
        <taxon>Parahaliea</taxon>
    </lineage>
</organism>
<keyword evidence="6" id="KW-0997">Cell inner membrane</keyword>
<evidence type="ECO:0000256" key="10">
    <source>
        <dbReference type="ARBA" id="ARBA00049183"/>
    </source>
</evidence>